<name>A0A520X7N2_9DELT</name>
<dbReference type="Proteomes" id="UP000322454">
    <property type="component" value="Unassembled WGS sequence"/>
</dbReference>
<protein>
    <submittedName>
        <fullName evidence="1">Radical SAM protein</fullName>
    </submittedName>
</protein>
<organism evidence="1 2">
    <name type="scientific">Candidatus Acidulodesulfobacterium acidiphilum</name>
    <dbReference type="NCBI Taxonomy" id="2597224"/>
    <lineage>
        <taxon>Bacteria</taxon>
        <taxon>Deltaproteobacteria</taxon>
        <taxon>Candidatus Acidulodesulfobacterales</taxon>
        <taxon>Candidatus Acidulodesulfobacterium</taxon>
    </lineage>
</organism>
<evidence type="ECO:0000313" key="1">
    <source>
        <dbReference type="EMBL" id="RZV37219.1"/>
    </source>
</evidence>
<dbReference type="InterPro" id="IPR013785">
    <property type="entry name" value="Aldolase_TIM"/>
</dbReference>
<dbReference type="EMBL" id="SHMQ01000042">
    <property type="protein sequence ID" value="RZV37219.1"/>
    <property type="molecule type" value="Genomic_DNA"/>
</dbReference>
<gene>
    <name evidence="1" type="ORF">EVJ48_09340</name>
</gene>
<sequence length="437" mass="49868">MDELDFFIGKYGRDINPEAIIKEDILRQGISFGEVDSEENFSGKSYFIFSFNVDNDGDVINKKYPEEIALINGPYNLRRTIISVRINKTSPYSVIYDKESKGYKLYKNKGKDFYYIGDVLFSPEKSYMLKKTESEKSVRDVAPTIEWGYLIYLAVFRMCQYFEDGSECAFCDMNSNYLNQKKSNKNYSAVKSVEDILSALSIISDADDSNAGAYTLTGGSIIDEIKFKGDTEIDFYVRFLEAIEDKFKGRWISKVVVQAHTRNNLMRLKTAGAYIYHTNFEVWDKNLFDKICPGKSKFIGRDEWINRIVDAVSVFGEYKVIPNFVAGVELSKPYGFTDIDEAVDSTAEGLDFFMSKGVIPRYTTWCPEKTSRLGKMGNASAPLEYYVKLLLKWHELHYKYGLPVPEGYGEAGAGKAEFSVSAFMDAFKSEDYKIENS</sequence>
<accession>A0A520X7N2</accession>
<comment type="caution">
    <text evidence="1">The sequence shown here is derived from an EMBL/GenBank/DDBJ whole genome shotgun (WGS) entry which is preliminary data.</text>
</comment>
<reference evidence="1 2" key="1">
    <citation type="submission" date="2019-01" db="EMBL/GenBank/DDBJ databases">
        <title>Insights into ecological role of a new deltaproteobacterial order Candidatus Sinidesulfobacterales (Sva0485) by metagenomics and metatranscriptomics.</title>
        <authorList>
            <person name="Tan S."/>
            <person name="Liu J."/>
            <person name="Fang Y."/>
            <person name="Hedlund B."/>
            <person name="Lian Z.-H."/>
            <person name="Huang L.-Y."/>
            <person name="Li J.-T."/>
            <person name="Huang L.-N."/>
            <person name="Li W.-J."/>
            <person name="Jiang H.-C."/>
            <person name="Dong H.-L."/>
            <person name="Shu W.-S."/>
        </authorList>
    </citation>
    <scope>NUCLEOTIDE SEQUENCE [LARGE SCALE GENOMIC DNA]</scope>
    <source>
        <strain evidence="1">AP4</strain>
    </source>
</reference>
<proteinExistence type="predicted"/>
<evidence type="ECO:0000313" key="2">
    <source>
        <dbReference type="Proteomes" id="UP000322454"/>
    </source>
</evidence>
<dbReference type="AlphaFoldDB" id="A0A520X7N2"/>
<dbReference type="Gene3D" id="3.20.20.70">
    <property type="entry name" value="Aldolase class I"/>
    <property type="match status" value="1"/>
</dbReference>
<dbReference type="NCBIfam" id="NF045502">
    <property type="entry name" value="variant_rSAM"/>
    <property type="match status" value="1"/>
</dbReference>